<feature type="region of interest" description="Disordered" evidence="1">
    <location>
        <begin position="383"/>
        <end position="506"/>
    </location>
</feature>
<comment type="caution">
    <text evidence="2">The sequence shown here is derived from an EMBL/GenBank/DDBJ whole genome shotgun (WGS) entry which is preliminary data.</text>
</comment>
<dbReference type="OrthoDB" id="4371679at2"/>
<proteinExistence type="predicted"/>
<evidence type="ECO:0000313" key="3">
    <source>
        <dbReference type="Proteomes" id="UP000036176"/>
    </source>
</evidence>
<feature type="compositionally biased region" description="Basic and acidic residues" evidence="1">
    <location>
        <begin position="354"/>
        <end position="366"/>
    </location>
</feature>
<dbReference type="Proteomes" id="UP000036176">
    <property type="component" value="Unassembled WGS sequence"/>
</dbReference>
<evidence type="ECO:0000313" key="2">
    <source>
        <dbReference type="EMBL" id="KMO83128.1"/>
    </source>
</evidence>
<dbReference type="EMBL" id="JYNX01000025">
    <property type="protein sequence ID" value="KMO83128.1"/>
    <property type="molecule type" value="Genomic_DNA"/>
</dbReference>
<keyword evidence="3" id="KW-1185">Reference proteome</keyword>
<protein>
    <recommendedName>
        <fullName evidence="4">PE-PPE domain-containing protein</fullName>
    </recommendedName>
</protein>
<reference evidence="2 3" key="1">
    <citation type="journal article" date="2015" name="Genome Biol. Evol.">
        <title>Characterization of Three Mycobacterium spp. with Potential Use in Bioremediation by Genome Sequencing and Comparative Genomics.</title>
        <authorList>
            <person name="Das S."/>
            <person name="Pettersson B.M."/>
            <person name="Behra P.R."/>
            <person name="Ramesh M."/>
            <person name="Dasgupta S."/>
            <person name="Bhattacharya A."/>
            <person name="Kirsebom L.A."/>
        </authorList>
    </citation>
    <scope>NUCLEOTIDE SEQUENCE [LARGE SCALE GENOMIC DNA]</scope>
    <source>
        <strain evidence="2 3">DSM 44219</strain>
    </source>
</reference>
<sequence length="506" mass="52631" precursor="true">MPAAVRPYVTAGVALVGASVISVTPIQPVSLADRAVTQEYSLTAASSPTCAPGSVSALCGDAAGAAALPTGLPVTALGTDPSLLYVPINLLNMALSIPAWEIQAMDRFADAMIGTGSWQVWGPTNVFGFDEWDPPKLKGFVDMLIPIKPFSSVLGQDLSWWAQANLPMNSGCAALPGACPNLGGLLSSMFKVSLLDLYQGYTFPAAGEEGSTNPFTGEPVSWAGQTVKLEPFGAFTSMWDYLTAPPTGPETVPLTDYFSVPAKLGKALFDSFYPFVQNSEWFNDEQTSFAPLFRALAPLLCPSCTPGKPVYDNPWLYENYPPDQQATTEATPTATLAAATAPEDPEANSGTLANREEKSESSHPVKDAVTGLLKKFELAGETDDAAAPATAEPAAEVAEKPAQATEPAATETEAGTGSTAETASDTAKDSTDGAAESAKPTRTGLFGKHRKSDGDDTNSVSSIRDKVSSDKSTTSDKSTSSDKSTTSDKSTSSDKGSSDKGSGGAE</sequence>
<feature type="compositionally biased region" description="Low complexity" evidence="1">
    <location>
        <begin position="385"/>
        <end position="425"/>
    </location>
</feature>
<dbReference type="RefSeq" id="WP_048417462.1">
    <property type="nucleotide sequence ID" value="NZ_JYNX01000025.1"/>
</dbReference>
<dbReference type="PATRIC" id="fig|1800.3.peg.1394"/>
<name>A0A0J6WM58_MYCCU</name>
<organism evidence="2 3">
    <name type="scientific">Mycolicibacterium chubuense</name>
    <name type="common">Mycobacterium chubuense</name>
    <dbReference type="NCBI Taxonomy" id="1800"/>
    <lineage>
        <taxon>Bacteria</taxon>
        <taxon>Bacillati</taxon>
        <taxon>Actinomycetota</taxon>
        <taxon>Actinomycetes</taxon>
        <taxon>Mycobacteriales</taxon>
        <taxon>Mycobacteriaceae</taxon>
        <taxon>Mycolicibacterium</taxon>
    </lineage>
</organism>
<gene>
    <name evidence="2" type="ORF">MCHUDSM44219_01386</name>
</gene>
<evidence type="ECO:0000256" key="1">
    <source>
        <dbReference type="SAM" id="MobiDB-lite"/>
    </source>
</evidence>
<feature type="compositionally biased region" description="Low complexity" evidence="1">
    <location>
        <begin position="470"/>
        <end position="495"/>
    </location>
</feature>
<dbReference type="AlphaFoldDB" id="A0A0J6WM58"/>
<accession>A0A0J6WM58</accession>
<evidence type="ECO:0008006" key="4">
    <source>
        <dbReference type="Google" id="ProtNLM"/>
    </source>
</evidence>
<feature type="region of interest" description="Disordered" evidence="1">
    <location>
        <begin position="340"/>
        <end position="366"/>
    </location>
</feature>